<dbReference type="Pfam" id="PF04773">
    <property type="entry name" value="FecR"/>
    <property type="match status" value="1"/>
</dbReference>
<organism evidence="3 4">
    <name type="scientific">Dyadobacter frigoris</name>
    <dbReference type="NCBI Taxonomy" id="2576211"/>
    <lineage>
        <taxon>Bacteria</taxon>
        <taxon>Pseudomonadati</taxon>
        <taxon>Bacteroidota</taxon>
        <taxon>Cytophagia</taxon>
        <taxon>Cytophagales</taxon>
        <taxon>Spirosomataceae</taxon>
        <taxon>Dyadobacter</taxon>
    </lineage>
</organism>
<dbReference type="Pfam" id="PF16344">
    <property type="entry name" value="FecR_C"/>
    <property type="match status" value="1"/>
</dbReference>
<dbReference type="Gene3D" id="3.55.50.30">
    <property type="match status" value="1"/>
</dbReference>
<dbReference type="InterPro" id="IPR032508">
    <property type="entry name" value="FecR_C"/>
</dbReference>
<dbReference type="PANTHER" id="PTHR30273:SF2">
    <property type="entry name" value="PROTEIN FECR"/>
    <property type="match status" value="1"/>
</dbReference>
<keyword evidence="4" id="KW-1185">Reference proteome</keyword>
<proteinExistence type="predicted"/>
<gene>
    <name evidence="3" type="ORF">FDK13_17765</name>
</gene>
<feature type="domain" description="FecR protein" evidence="1">
    <location>
        <begin position="119"/>
        <end position="214"/>
    </location>
</feature>
<accession>A0A4U6D9A9</accession>
<dbReference type="PIRSF" id="PIRSF018266">
    <property type="entry name" value="FecR"/>
    <property type="match status" value="1"/>
</dbReference>
<dbReference type="OrthoDB" id="1523489at2"/>
<evidence type="ECO:0000313" key="3">
    <source>
        <dbReference type="EMBL" id="TKT90814.1"/>
    </source>
</evidence>
<dbReference type="Gene3D" id="2.60.120.1440">
    <property type="match status" value="1"/>
</dbReference>
<dbReference type="Proteomes" id="UP000304900">
    <property type="component" value="Unassembled WGS sequence"/>
</dbReference>
<dbReference type="InterPro" id="IPR006860">
    <property type="entry name" value="FecR"/>
</dbReference>
<dbReference type="AlphaFoldDB" id="A0A4U6D9A9"/>
<evidence type="ECO:0000313" key="4">
    <source>
        <dbReference type="Proteomes" id="UP000304900"/>
    </source>
</evidence>
<dbReference type="RefSeq" id="WP_137341357.1">
    <property type="nucleotide sequence ID" value="NZ_SZVO01000008.1"/>
</dbReference>
<comment type="caution">
    <text evidence="3">The sequence shown here is derived from an EMBL/GenBank/DDBJ whole genome shotgun (WGS) entry which is preliminary data.</text>
</comment>
<dbReference type="GO" id="GO:0016989">
    <property type="term" value="F:sigma factor antagonist activity"/>
    <property type="evidence" value="ECO:0007669"/>
    <property type="project" value="TreeGrafter"/>
</dbReference>
<dbReference type="PANTHER" id="PTHR30273">
    <property type="entry name" value="PERIPLASMIC SIGNAL SENSOR AND SIGMA FACTOR ACTIVATOR FECR-RELATED"/>
    <property type="match status" value="1"/>
</dbReference>
<evidence type="ECO:0000259" key="2">
    <source>
        <dbReference type="Pfam" id="PF16344"/>
    </source>
</evidence>
<sequence>MKESRIKLLLFDFFDGKTTSIQRKLIEEWLLDATNQEIYYQCLDEWESAHPQFSPDHETALSNFQSVLNGKNQDNSNVLQEVISTGQFQFSRWKSFAAAACITLVSCFIFKKQILYKAYEAAAGKTATYCLSEGTRVILNSNSTLLVPRFGFGDNTREVFLSGEAEFKVTHTANNDRFIVSMGKDYQIEVLGTEFVAFSRARGKRVFLKNGKVKLRLPEGKQLYMKPGNLFVSSPNGTFNLVEKVDARPYTAWKDQTFYFNNTRLSDVALQIQEQFDVKVRIIDTLLSNKRIAGIYKAEQADDLLQILSELMRIEITQKEDIIELSTPKLP</sequence>
<evidence type="ECO:0000259" key="1">
    <source>
        <dbReference type="Pfam" id="PF04773"/>
    </source>
</evidence>
<name>A0A4U6D9A9_9BACT</name>
<protein>
    <submittedName>
        <fullName evidence="3">DUF4974 domain-containing protein</fullName>
    </submittedName>
</protein>
<feature type="domain" description="Protein FecR C-terminal" evidence="2">
    <location>
        <begin position="258"/>
        <end position="323"/>
    </location>
</feature>
<dbReference type="EMBL" id="SZVO01000008">
    <property type="protein sequence ID" value="TKT90814.1"/>
    <property type="molecule type" value="Genomic_DNA"/>
</dbReference>
<dbReference type="InterPro" id="IPR012373">
    <property type="entry name" value="Ferrdict_sens_TM"/>
</dbReference>
<reference evidence="3 4" key="1">
    <citation type="submission" date="2019-05" db="EMBL/GenBank/DDBJ databases">
        <title>Dyadobacter AR-3-8 sp. nov., isolated from arctic soil.</title>
        <authorList>
            <person name="Chaudhary D.K."/>
        </authorList>
    </citation>
    <scope>NUCLEOTIDE SEQUENCE [LARGE SCALE GENOMIC DNA]</scope>
    <source>
        <strain evidence="3 4">AR-3-8</strain>
    </source>
</reference>